<dbReference type="SMART" id="SM00382">
    <property type="entry name" value="AAA"/>
    <property type="match status" value="2"/>
</dbReference>
<evidence type="ECO:0000256" key="1">
    <source>
        <dbReference type="ARBA" id="ARBA00004202"/>
    </source>
</evidence>
<dbReference type="GO" id="GO:0005524">
    <property type="term" value="F:ATP binding"/>
    <property type="evidence" value="ECO:0007669"/>
    <property type="project" value="UniProtKB-KW"/>
</dbReference>
<dbReference type="InterPro" id="IPR003593">
    <property type="entry name" value="AAA+_ATPase"/>
</dbReference>
<keyword evidence="8" id="KW-0472">Membrane</keyword>
<dbReference type="GO" id="GO:0042626">
    <property type="term" value="F:ATPase-coupled transmembrane transporter activity"/>
    <property type="evidence" value="ECO:0007669"/>
    <property type="project" value="TreeGrafter"/>
</dbReference>
<keyword evidence="7" id="KW-1278">Translocase</keyword>
<evidence type="ECO:0000256" key="4">
    <source>
        <dbReference type="ARBA" id="ARBA00022475"/>
    </source>
</evidence>
<dbReference type="RefSeq" id="WP_095275887.1">
    <property type="nucleotide sequence ID" value="NZ_CP047655.1"/>
</dbReference>
<comment type="subcellular location">
    <subcellularLocation>
        <location evidence="1">Cell membrane</location>
        <topology evidence="1">Peripheral membrane protein</topology>
    </subcellularLocation>
</comment>
<dbReference type="AlphaFoldDB" id="A0A269PEQ2"/>
<protein>
    <recommendedName>
        <fullName evidence="9">AAA+ ATPase domain-containing protein</fullName>
    </recommendedName>
</protein>
<proteinExistence type="inferred from homology"/>
<dbReference type="SUPFAM" id="SSF52540">
    <property type="entry name" value="P-loop containing nucleoside triphosphate hydrolases"/>
    <property type="match status" value="2"/>
</dbReference>
<dbReference type="PANTHER" id="PTHR43553">
    <property type="entry name" value="HEAVY METAL TRANSPORTER"/>
    <property type="match status" value="1"/>
</dbReference>
<dbReference type="Pfam" id="PF00005">
    <property type="entry name" value="ABC_tran"/>
    <property type="match status" value="1"/>
</dbReference>
<evidence type="ECO:0000256" key="5">
    <source>
        <dbReference type="ARBA" id="ARBA00022741"/>
    </source>
</evidence>
<reference evidence="10 11" key="1">
    <citation type="submission" date="2017-08" db="EMBL/GenBank/DDBJ databases">
        <authorList>
            <person name="de Groot N.N."/>
        </authorList>
    </citation>
    <scope>NUCLEOTIDE SEQUENCE [LARGE SCALE GENOMIC DNA]</scope>
    <source>
        <strain evidence="10 11">NBT06-6</strain>
    </source>
</reference>
<keyword evidence="3" id="KW-0813">Transport</keyword>
<dbReference type="GO" id="GO:0043190">
    <property type="term" value="C:ATP-binding cassette (ABC) transporter complex"/>
    <property type="evidence" value="ECO:0007669"/>
    <property type="project" value="TreeGrafter"/>
</dbReference>
<gene>
    <name evidence="10" type="ORF">CIG21_03855</name>
</gene>
<feature type="domain" description="AAA+ ATPase" evidence="9">
    <location>
        <begin position="12"/>
        <end position="197"/>
    </location>
</feature>
<dbReference type="Gene3D" id="3.40.50.300">
    <property type="entry name" value="P-loop containing nucleotide triphosphate hydrolases"/>
    <property type="match status" value="3"/>
</dbReference>
<evidence type="ECO:0000259" key="9">
    <source>
        <dbReference type="SMART" id="SM00382"/>
    </source>
</evidence>
<accession>A0A269PEQ2</accession>
<dbReference type="EMBL" id="NQMQ01000009">
    <property type="protein sequence ID" value="PAJ70451.1"/>
    <property type="molecule type" value="Genomic_DNA"/>
</dbReference>
<evidence type="ECO:0000256" key="8">
    <source>
        <dbReference type="ARBA" id="ARBA00023136"/>
    </source>
</evidence>
<evidence type="ECO:0000256" key="7">
    <source>
        <dbReference type="ARBA" id="ARBA00022967"/>
    </source>
</evidence>
<organism evidence="10 11">
    <name type="scientific">Corynebacterium hadale</name>
    <dbReference type="NCBI Taxonomy" id="2026255"/>
    <lineage>
        <taxon>Bacteria</taxon>
        <taxon>Bacillati</taxon>
        <taxon>Actinomycetota</taxon>
        <taxon>Actinomycetes</taxon>
        <taxon>Mycobacteriales</taxon>
        <taxon>Corynebacteriaceae</taxon>
        <taxon>Corynebacterium</taxon>
    </lineage>
</organism>
<feature type="domain" description="AAA+ ATPase" evidence="9">
    <location>
        <begin position="229"/>
        <end position="375"/>
    </location>
</feature>
<evidence type="ECO:0000313" key="11">
    <source>
        <dbReference type="Proteomes" id="UP000215771"/>
    </source>
</evidence>
<name>A0A269PEQ2_9CORY</name>
<dbReference type="Proteomes" id="UP000215771">
    <property type="component" value="Unassembled WGS sequence"/>
</dbReference>
<keyword evidence="6" id="KW-0067">ATP-binding</keyword>
<dbReference type="InterPro" id="IPR027417">
    <property type="entry name" value="P-loop_NTPase"/>
</dbReference>
<dbReference type="CDD" id="cd00267">
    <property type="entry name" value="ABC_ATPase"/>
    <property type="match status" value="1"/>
</dbReference>
<keyword evidence="4" id="KW-1003">Cell membrane</keyword>
<comment type="caution">
    <text evidence="10">The sequence shown here is derived from an EMBL/GenBank/DDBJ whole genome shotgun (WGS) entry which is preliminary data.</text>
</comment>
<keyword evidence="5" id="KW-0547">Nucleotide-binding</keyword>
<dbReference type="PANTHER" id="PTHR43553:SF27">
    <property type="entry name" value="ENERGY-COUPLING FACTOR TRANSPORTER ATP-BINDING PROTEIN ECFA2"/>
    <property type="match status" value="1"/>
</dbReference>
<dbReference type="InterPro" id="IPR003439">
    <property type="entry name" value="ABC_transporter-like_ATP-bd"/>
</dbReference>
<evidence type="ECO:0000256" key="3">
    <source>
        <dbReference type="ARBA" id="ARBA00022448"/>
    </source>
</evidence>
<dbReference type="InterPro" id="IPR050095">
    <property type="entry name" value="ECF_ABC_transporter_ATP-bd"/>
</dbReference>
<dbReference type="GO" id="GO:0016887">
    <property type="term" value="F:ATP hydrolysis activity"/>
    <property type="evidence" value="ECO:0007669"/>
    <property type="project" value="InterPro"/>
</dbReference>
<evidence type="ECO:0000256" key="2">
    <source>
        <dbReference type="ARBA" id="ARBA00005417"/>
    </source>
</evidence>
<comment type="similarity">
    <text evidence="2">Belongs to the ABC transporter superfamily.</text>
</comment>
<sequence length="378" mass="40586">MDLTLLQRALSTHDRVQVVGASGSGMSQLANQLHEEWPNVGVVGQDAAAHVTYLRETVIEEVAIGLEQRGVERTEMQARCERILARTGLAHLAERHPATLSGGETRRLAIACVAVLEPELLVLDCPFAGLDTESARLIEQLVASSRALVLGYQPREIGGAQLGIIDATLIPNPHLTPVSLPSPVEPQPGRIDLGAVTAGRQAPQRKWWHFREKCGEQFQVGPVELAPRKGGVLWLRGHNGSGKTTLLRALAGLDGNPPQPVGVSLALQRVADQVVETTLAEFAGGSDATHPLDLPQAQLRVAQLRQVFAQGRELVLIDEPDTSLDATGRTQAHHVIADGLRAGQAVILTCHDESFVDEVAAYAEVEPVVLKAQGHKSY</sequence>
<evidence type="ECO:0000313" key="10">
    <source>
        <dbReference type="EMBL" id="PAJ70451.1"/>
    </source>
</evidence>
<evidence type="ECO:0000256" key="6">
    <source>
        <dbReference type="ARBA" id="ARBA00022840"/>
    </source>
</evidence>